<sequence>MTKPPTSDSDPPAHPPRKGNHLPYADAERTRSLMDEAEAFPLEATARNLNWNLLRTFIVIAQERSLTRAANRLLVSQPSISNSLRRLEEQLGMTLLKRGGSNFELTPAGLLLFEESLEIYGHVSRLSSKIADLSGAVRGTVRLTMASTMPDHLLNDLLYHFHREYPDVRIQTTVTSSVNAERSVLNKTSSLGLVYMDRFRPDLHYEPVYRVRFGHFCGRRHPLYGRRDLSPDDLQGLDCVSMQTNRLAESSWPTQLSRLRQRLELRVVAQSFNVSEAKRMVGAGIGIAMFPLHSVAEEEADGRLWRLPPYDELPEAPIHLVINPRCRHTSAEQLFIDALRQRVAGFTPNEKILPVEDPVP</sequence>
<dbReference type="InterPro" id="IPR036390">
    <property type="entry name" value="WH_DNA-bd_sf"/>
</dbReference>
<evidence type="ECO:0000313" key="7">
    <source>
        <dbReference type="EMBL" id="MDF2097448.1"/>
    </source>
</evidence>
<evidence type="ECO:0000313" key="8">
    <source>
        <dbReference type="Proteomes" id="UP001215503"/>
    </source>
</evidence>
<dbReference type="Gene3D" id="3.40.190.290">
    <property type="match status" value="1"/>
</dbReference>
<dbReference type="Gene3D" id="1.10.10.10">
    <property type="entry name" value="Winged helix-like DNA-binding domain superfamily/Winged helix DNA-binding domain"/>
    <property type="match status" value="1"/>
</dbReference>
<feature type="domain" description="HTH lysR-type" evidence="6">
    <location>
        <begin position="49"/>
        <end position="106"/>
    </location>
</feature>
<keyword evidence="8" id="KW-1185">Reference proteome</keyword>
<feature type="region of interest" description="Disordered" evidence="5">
    <location>
        <begin position="1"/>
        <end position="24"/>
    </location>
</feature>
<dbReference type="EMBL" id="JARHUD010000014">
    <property type="protein sequence ID" value="MDF2097448.1"/>
    <property type="molecule type" value="Genomic_DNA"/>
</dbReference>
<evidence type="ECO:0000256" key="5">
    <source>
        <dbReference type="SAM" id="MobiDB-lite"/>
    </source>
</evidence>
<keyword evidence="4" id="KW-0804">Transcription</keyword>
<dbReference type="SUPFAM" id="SSF46785">
    <property type="entry name" value="Winged helix' DNA-binding domain"/>
    <property type="match status" value="1"/>
</dbReference>
<protein>
    <submittedName>
        <fullName evidence="7">LysR family transcriptional regulator</fullName>
    </submittedName>
</protein>
<dbReference type="Pfam" id="PF00126">
    <property type="entry name" value="HTH_1"/>
    <property type="match status" value="1"/>
</dbReference>
<dbReference type="Pfam" id="PF03466">
    <property type="entry name" value="LysR_substrate"/>
    <property type="match status" value="1"/>
</dbReference>
<evidence type="ECO:0000259" key="6">
    <source>
        <dbReference type="PROSITE" id="PS50931"/>
    </source>
</evidence>
<dbReference type="InterPro" id="IPR005119">
    <property type="entry name" value="LysR_subst-bd"/>
</dbReference>
<dbReference type="PROSITE" id="PS50931">
    <property type="entry name" value="HTH_LYSR"/>
    <property type="match status" value="1"/>
</dbReference>
<dbReference type="CDD" id="cd05466">
    <property type="entry name" value="PBP2_LTTR_substrate"/>
    <property type="match status" value="1"/>
</dbReference>
<comment type="caution">
    <text evidence="7">The sequence shown here is derived from an EMBL/GenBank/DDBJ whole genome shotgun (WGS) entry which is preliminary data.</text>
</comment>
<proteinExistence type="inferred from homology"/>
<dbReference type="PANTHER" id="PTHR30126:SF91">
    <property type="entry name" value="LYSR FAMILY TRANSCRIPTIONAL REGULATOR"/>
    <property type="match status" value="1"/>
</dbReference>
<evidence type="ECO:0000256" key="1">
    <source>
        <dbReference type="ARBA" id="ARBA00009437"/>
    </source>
</evidence>
<dbReference type="PANTHER" id="PTHR30126">
    <property type="entry name" value="HTH-TYPE TRANSCRIPTIONAL REGULATOR"/>
    <property type="match status" value="1"/>
</dbReference>
<keyword evidence="3" id="KW-0238">DNA-binding</keyword>
<keyword evidence="2" id="KW-0805">Transcription regulation</keyword>
<dbReference type="SUPFAM" id="SSF53850">
    <property type="entry name" value="Periplasmic binding protein-like II"/>
    <property type="match status" value="1"/>
</dbReference>
<organism evidence="7 8">
    <name type="scientific">Aquibaculum arenosum</name>
    <dbReference type="NCBI Taxonomy" id="3032591"/>
    <lineage>
        <taxon>Bacteria</taxon>
        <taxon>Pseudomonadati</taxon>
        <taxon>Pseudomonadota</taxon>
        <taxon>Alphaproteobacteria</taxon>
        <taxon>Rhodospirillales</taxon>
        <taxon>Rhodovibrionaceae</taxon>
        <taxon>Aquibaculum</taxon>
    </lineage>
</organism>
<evidence type="ECO:0000256" key="2">
    <source>
        <dbReference type="ARBA" id="ARBA00023015"/>
    </source>
</evidence>
<comment type="similarity">
    <text evidence="1">Belongs to the LysR transcriptional regulatory family.</text>
</comment>
<dbReference type="RefSeq" id="WP_275824276.1">
    <property type="nucleotide sequence ID" value="NZ_JARHUD010000014.1"/>
</dbReference>
<accession>A0ABT5YRA4</accession>
<dbReference type="Proteomes" id="UP001215503">
    <property type="component" value="Unassembled WGS sequence"/>
</dbReference>
<dbReference type="InterPro" id="IPR000847">
    <property type="entry name" value="LysR_HTH_N"/>
</dbReference>
<evidence type="ECO:0000256" key="4">
    <source>
        <dbReference type="ARBA" id="ARBA00023163"/>
    </source>
</evidence>
<evidence type="ECO:0000256" key="3">
    <source>
        <dbReference type="ARBA" id="ARBA00023125"/>
    </source>
</evidence>
<gene>
    <name evidence="7" type="ORF">P2G67_15840</name>
</gene>
<reference evidence="7 8" key="1">
    <citation type="submission" date="2023-03" db="EMBL/GenBank/DDBJ databases">
        <title>Fodinicurvata sp. CAU 1616 isolated from sea sendiment.</title>
        <authorList>
            <person name="Kim W."/>
        </authorList>
    </citation>
    <scope>NUCLEOTIDE SEQUENCE [LARGE SCALE GENOMIC DNA]</scope>
    <source>
        <strain evidence="7 8">CAU 1616</strain>
    </source>
</reference>
<name>A0ABT5YRA4_9PROT</name>
<dbReference type="InterPro" id="IPR036388">
    <property type="entry name" value="WH-like_DNA-bd_sf"/>
</dbReference>
<dbReference type="PRINTS" id="PR00039">
    <property type="entry name" value="HTHLYSR"/>
</dbReference>